<protein>
    <submittedName>
        <fullName evidence="1">Uncharacterized protein</fullName>
    </submittedName>
</protein>
<evidence type="ECO:0000313" key="1">
    <source>
        <dbReference type="EMBL" id="KKL28223.1"/>
    </source>
</evidence>
<name>A0A0F9EWP4_9ZZZZ</name>
<organism evidence="1">
    <name type="scientific">marine sediment metagenome</name>
    <dbReference type="NCBI Taxonomy" id="412755"/>
    <lineage>
        <taxon>unclassified sequences</taxon>
        <taxon>metagenomes</taxon>
        <taxon>ecological metagenomes</taxon>
    </lineage>
</organism>
<proteinExistence type="predicted"/>
<sequence>MAINVTVRDIVNFPGGTAKTITLDIAQIVPNGGSPEGDEIWVTSSTTTATASGGGSIQSIFKNEMKRGFLRGVPPETALLDIPASAGFKVSIDELIGSGVDIELTEGTNLLSSDVAQDIENQIRGEAEIGGGGGKIGNLSYLNAQVRFVNGVFSIESGTVTDTFTGPGRSAVVIAAPDSGTDVRQTLGLHLTVSSELLAARQLAETSLASDYSVGDIVEVVSTAGFSAGESFEIRDITNSQLVLISGAGVGDGGLTASQIQFVTVSGESLGLANAYSTGAQIRKFHPVDVADPVSAVNTVDQLYRFAIDSTVNQIDFS</sequence>
<dbReference type="AlphaFoldDB" id="A0A0F9EWP4"/>
<accession>A0A0F9EWP4</accession>
<comment type="caution">
    <text evidence="1">The sequence shown here is derived from an EMBL/GenBank/DDBJ whole genome shotgun (WGS) entry which is preliminary data.</text>
</comment>
<reference evidence="1" key="1">
    <citation type="journal article" date="2015" name="Nature">
        <title>Complex archaea that bridge the gap between prokaryotes and eukaryotes.</title>
        <authorList>
            <person name="Spang A."/>
            <person name="Saw J.H."/>
            <person name="Jorgensen S.L."/>
            <person name="Zaremba-Niedzwiedzka K."/>
            <person name="Martijn J."/>
            <person name="Lind A.E."/>
            <person name="van Eijk R."/>
            <person name="Schleper C."/>
            <person name="Guy L."/>
            <person name="Ettema T.J."/>
        </authorList>
    </citation>
    <scope>NUCLEOTIDE SEQUENCE</scope>
</reference>
<gene>
    <name evidence="1" type="ORF">LCGC14_2377310</name>
</gene>
<feature type="non-terminal residue" evidence="1">
    <location>
        <position position="318"/>
    </location>
</feature>
<dbReference type="EMBL" id="LAZR01035174">
    <property type="protein sequence ID" value="KKL28223.1"/>
    <property type="molecule type" value="Genomic_DNA"/>
</dbReference>